<accession>A0A9P5RXP0</accession>
<dbReference type="OrthoDB" id="6415022at2759"/>
<dbReference type="InterPro" id="IPR026555">
    <property type="entry name" value="NSL3/Tex30"/>
</dbReference>
<feature type="domain" description="KANL3/Tex30 alpha/beta hydrolase-like" evidence="2">
    <location>
        <begin position="169"/>
        <end position="264"/>
    </location>
</feature>
<dbReference type="InterPro" id="IPR029058">
    <property type="entry name" value="AB_hydrolase_fold"/>
</dbReference>
<dbReference type="PANTHER" id="PTHR13136:SF11">
    <property type="entry name" value="TESTIS-EXPRESSED PROTEIN 30"/>
    <property type="match status" value="1"/>
</dbReference>
<gene>
    <name evidence="3" type="primary">TEX30</name>
    <name evidence="3" type="ORF">BG015_008196</name>
</gene>
<dbReference type="AlphaFoldDB" id="A0A9P5RXP0"/>
<dbReference type="Pfam" id="PF20408">
    <property type="entry name" value="Abhydrolase_11"/>
    <property type="match status" value="1"/>
</dbReference>
<evidence type="ECO:0000256" key="1">
    <source>
        <dbReference type="SAM" id="MobiDB-lite"/>
    </source>
</evidence>
<protein>
    <submittedName>
        <fullName evidence="3">Testis-expressed protein 30</fullName>
    </submittedName>
</protein>
<dbReference type="PANTHER" id="PTHR13136">
    <property type="entry name" value="TESTIS DEVELOPMENT PROTEIN PRTD"/>
    <property type="match status" value="1"/>
</dbReference>
<reference evidence="3" key="1">
    <citation type="journal article" date="2020" name="Fungal Divers.">
        <title>Resolving the Mortierellaceae phylogeny through synthesis of multi-gene phylogenetics and phylogenomics.</title>
        <authorList>
            <person name="Vandepol N."/>
            <person name="Liber J."/>
            <person name="Desiro A."/>
            <person name="Na H."/>
            <person name="Kennedy M."/>
            <person name="Barry K."/>
            <person name="Grigoriev I.V."/>
            <person name="Miller A.N."/>
            <person name="O'Donnell K."/>
            <person name="Stajich J.E."/>
            <person name="Bonito G."/>
        </authorList>
    </citation>
    <scope>NUCLEOTIDE SEQUENCE</scope>
    <source>
        <strain evidence="3">NRRL 6426</strain>
    </source>
</reference>
<keyword evidence="4" id="KW-1185">Reference proteome</keyword>
<comment type="caution">
    <text evidence="3">The sequence shown here is derived from an EMBL/GenBank/DDBJ whole genome shotgun (WGS) entry which is preliminary data.</text>
</comment>
<evidence type="ECO:0000259" key="2">
    <source>
        <dbReference type="Pfam" id="PF20408"/>
    </source>
</evidence>
<dbReference type="InterPro" id="IPR046879">
    <property type="entry name" value="KANL3/Tex30_Abhydrolase"/>
</dbReference>
<feature type="compositionally biased region" description="Low complexity" evidence="1">
    <location>
        <begin position="131"/>
        <end position="149"/>
    </location>
</feature>
<organism evidence="3 4">
    <name type="scientific">Linnemannia schmuckeri</name>
    <dbReference type="NCBI Taxonomy" id="64567"/>
    <lineage>
        <taxon>Eukaryota</taxon>
        <taxon>Fungi</taxon>
        <taxon>Fungi incertae sedis</taxon>
        <taxon>Mucoromycota</taxon>
        <taxon>Mortierellomycotina</taxon>
        <taxon>Mortierellomycetes</taxon>
        <taxon>Mortierellales</taxon>
        <taxon>Mortierellaceae</taxon>
        <taxon>Linnemannia</taxon>
    </lineage>
</organism>
<dbReference type="EMBL" id="JAAAUQ010000466">
    <property type="protein sequence ID" value="KAF9149989.1"/>
    <property type="molecule type" value="Genomic_DNA"/>
</dbReference>
<name>A0A9P5RXP0_9FUNG</name>
<proteinExistence type="predicted"/>
<dbReference type="Gene3D" id="3.40.50.1820">
    <property type="entry name" value="alpha/beta hydrolase"/>
    <property type="match status" value="1"/>
</dbReference>
<sequence>MAEPIEKEISVPSPGKVAIPVLLTSPPTGVKHSGFALLLGPGAGGDEKTALLTAVADEVARQGHFCARYRAKVPNLGFRVSVCMRVMEHLFHPTKGIHPQKGCFLGGHSMGTRVAGTVAAQLAGGDTESEPAAAKKAPAAKGKKATVAPAKKRASSTTASVDSNFPADFVPGLVLYSYPLHTADNTKALRDQILLDIPSTTATLFVSGLKDNMCQPSIFAKVFKEMKSTPREVVQVTDADHGLGFGSSKPAQAKKEALAEAISEWTVAFMDEAISQRSEEGGSSMKTTAAGKKGGAGVGEVTKKKADLKKEADEWTVAVSTVA</sequence>
<evidence type="ECO:0000313" key="4">
    <source>
        <dbReference type="Proteomes" id="UP000748756"/>
    </source>
</evidence>
<evidence type="ECO:0000313" key="3">
    <source>
        <dbReference type="EMBL" id="KAF9149989.1"/>
    </source>
</evidence>
<feature type="region of interest" description="Disordered" evidence="1">
    <location>
        <begin position="125"/>
        <end position="156"/>
    </location>
</feature>
<feature type="region of interest" description="Disordered" evidence="1">
    <location>
        <begin position="276"/>
        <end position="305"/>
    </location>
</feature>
<dbReference type="Proteomes" id="UP000748756">
    <property type="component" value="Unassembled WGS sequence"/>
</dbReference>
<dbReference type="SUPFAM" id="SSF53474">
    <property type="entry name" value="alpha/beta-Hydrolases"/>
    <property type="match status" value="1"/>
</dbReference>